<dbReference type="Proteomes" id="UP001139263">
    <property type="component" value="Unassembled WGS sequence"/>
</dbReference>
<accession>A0A9X1V9Z2</accession>
<comment type="subcellular location">
    <subcellularLocation>
        <location evidence="3">Cytoplasm</location>
    </subcellularLocation>
</comment>
<name>A0A9X1V9Z2_9BACL</name>
<protein>
    <recommendedName>
        <fullName evidence="3">Urease accessory protein UreD</fullName>
    </recommendedName>
</protein>
<comment type="similarity">
    <text evidence="1 3">Belongs to the UreD family.</text>
</comment>
<dbReference type="EMBL" id="JALBUF010000007">
    <property type="protein sequence ID" value="MCI0183945.1"/>
    <property type="molecule type" value="Genomic_DNA"/>
</dbReference>
<reference evidence="4" key="1">
    <citation type="submission" date="2022-03" db="EMBL/GenBank/DDBJ databases">
        <title>Draft Genome Sequence of Firmicute Strain S0AB, a Heterotrophic Iron/Sulfur-Oxidizing Extreme Acidophile.</title>
        <authorList>
            <person name="Vergara E."/>
            <person name="Pakostova E."/>
            <person name="Johnson D.B."/>
            <person name="Holmes D.S."/>
        </authorList>
    </citation>
    <scope>NUCLEOTIDE SEQUENCE</scope>
    <source>
        <strain evidence="4">S0AB</strain>
    </source>
</reference>
<evidence type="ECO:0000256" key="1">
    <source>
        <dbReference type="ARBA" id="ARBA00007177"/>
    </source>
</evidence>
<gene>
    <name evidence="3 4" type="primary">ureD</name>
    <name evidence="4" type="ORF">MM817_02237</name>
</gene>
<keyword evidence="3" id="KW-0996">Nickel insertion</keyword>
<dbReference type="PANTHER" id="PTHR33643:SF1">
    <property type="entry name" value="UREASE ACCESSORY PROTEIN D"/>
    <property type="match status" value="1"/>
</dbReference>
<keyword evidence="2 3" id="KW-0143">Chaperone</keyword>
<comment type="subunit">
    <text evidence="3">UreD, UreF and UreG form a complex that acts as a GTP-hydrolysis-dependent molecular chaperone, activating the urease apoprotein by helping to assemble the nickel containing metallocenter of UreC. The UreE protein probably delivers the nickel.</text>
</comment>
<dbReference type="InterPro" id="IPR002669">
    <property type="entry name" value="UreD"/>
</dbReference>
<proteinExistence type="inferred from homology"/>
<dbReference type="GO" id="GO:0005737">
    <property type="term" value="C:cytoplasm"/>
    <property type="evidence" value="ECO:0007669"/>
    <property type="project" value="UniProtKB-SubCell"/>
</dbReference>
<dbReference type="GO" id="GO:0016151">
    <property type="term" value="F:nickel cation binding"/>
    <property type="evidence" value="ECO:0007669"/>
    <property type="project" value="UniProtKB-UniRule"/>
</dbReference>
<keyword evidence="5" id="KW-1185">Reference proteome</keyword>
<dbReference type="Pfam" id="PF01774">
    <property type="entry name" value="UreD"/>
    <property type="match status" value="1"/>
</dbReference>
<evidence type="ECO:0000256" key="3">
    <source>
        <dbReference type="HAMAP-Rule" id="MF_01384"/>
    </source>
</evidence>
<comment type="function">
    <text evidence="3">Required for maturation of urease via the functional incorporation of the urease nickel metallocenter.</text>
</comment>
<organism evidence="4 5">
    <name type="scientific">Sulfoacidibacillus ferrooxidans</name>
    <dbReference type="NCBI Taxonomy" id="2005001"/>
    <lineage>
        <taxon>Bacteria</taxon>
        <taxon>Bacillati</taxon>
        <taxon>Bacillota</taxon>
        <taxon>Bacilli</taxon>
        <taxon>Bacillales</taxon>
        <taxon>Alicyclobacillaceae</taxon>
        <taxon>Sulfoacidibacillus</taxon>
    </lineage>
</organism>
<dbReference type="AlphaFoldDB" id="A0A9X1V9Z2"/>
<dbReference type="HAMAP" id="MF_01384">
    <property type="entry name" value="UreD"/>
    <property type="match status" value="1"/>
</dbReference>
<evidence type="ECO:0000313" key="5">
    <source>
        <dbReference type="Proteomes" id="UP001139263"/>
    </source>
</evidence>
<evidence type="ECO:0000313" key="4">
    <source>
        <dbReference type="EMBL" id="MCI0183945.1"/>
    </source>
</evidence>
<keyword evidence="3" id="KW-0963">Cytoplasm</keyword>
<dbReference type="PANTHER" id="PTHR33643">
    <property type="entry name" value="UREASE ACCESSORY PROTEIN D"/>
    <property type="match status" value="1"/>
</dbReference>
<comment type="caution">
    <text evidence="4">The sequence shown here is derived from an EMBL/GenBank/DDBJ whole genome shotgun (WGS) entry which is preliminary data.</text>
</comment>
<sequence>MNGYWEGIVEKCNGRSSLMSSSQKAPLKIAKPFARSDGGLTIYLMDASPGLFGGDLQTIICRIGCNSSLYLTNQSSCKIHPSHTQELSLQMQTFYIENGALFEYIPEPIVPYEGSRYEGATTLYMQTGGSAIIGEILTPGRIGRGEVFLFRKFQSTFSVYWDEQCMVWDTLVIEPMRISNRLIMGTFTHVGTLYVLSEMMNESHVVAIRKVLDSIVGIDVYAGCSALQKNGMIVRMLGNHAWRLQEVMRECHMHIRKIIFGLEAIDIRK</sequence>
<evidence type="ECO:0000256" key="2">
    <source>
        <dbReference type="ARBA" id="ARBA00023186"/>
    </source>
</evidence>